<dbReference type="OrthoDB" id="9803354at2"/>
<comment type="cofactor">
    <cofactor evidence="1 6">
        <name>pyridoxal 5'-phosphate</name>
        <dbReference type="ChEBI" id="CHEBI:597326"/>
    </cofactor>
</comment>
<organism evidence="9 10">
    <name type="scientific">Acinetobacter terrae</name>
    <dbReference type="NCBI Taxonomy" id="2731247"/>
    <lineage>
        <taxon>Bacteria</taxon>
        <taxon>Pseudomonadati</taxon>
        <taxon>Pseudomonadota</taxon>
        <taxon>Gammaproteobacteria</taxon>
        <taxon>Moraxellales</taxon>
        <taxon>Moraxellaceae</taxon>
        <taxon>Acinetobacter</taxon>
        <taxon>Acinetobacter Taxon 24</taxon>
    </lineage>
</organism>
<keyword evidence="7" id="KW-0175">Coiled coil</keyword>
<comment type="caution">
    <text evidence="9">The sequence shown here is derived from an EMBL/GenBank/DDBJ whole genome shotgun (WGS) entry which is preliminary data.</text>
</comment>
<dbReference type="SUPFAM" id="SSF53383">
    <property type="entry name" value="PLP-dependent transferases"/>
    <property type="match status" value="1"/>
</dbReference>
<sequence length="533" mass="59878">MGNTDYSKYSKLSPFELKDELIALATSRTDRMMLNAGRGNPNFLATIPRRAFFQLGLFAATESEFSFSYMPEGLGGFPRSQGLQSRFEQFILGNRDKPGVVFLGKVISYIRDQLGLDPDAFLLEMVEGILACNYPVPDRMLIISEKIIKEYVLREMGVQNMSKEGLDLFAVEGGTAAMAYIFNSLKENKIISNGDRIALGTPIFTPYIEIPKLNDYQLEEVMIQADANLDWQYPESELRKLEDPSIKAFFLVNPSNPPSVKINDESLAIIADIVKKRPDLIILTDDVYGTFADNFTSLFAMCPDNTILVYSFSKYFGATGWRLGVIALSKNNILDQKIAALSNKNRKELEERYSSLTTDPSSIKFIDRMVADSRNVALNHTAGLSTPQQVQMVLFALFNMMDSRQSYKKAVKSVIRERDAALYRQLGVDIPQDPNTVNYYNLVNLENTARTLYGDEFADWIMKNKNPTELLFRIADETGVVLLPGSGFGVQHPSARASLANLNEYQYAAIGMSLLNLAAEAYEEYKKEGKKKK</sequence>
<protein>
    <recommendedName>
        <fullName evidence="6">Aminotransferase</fullName>
        <ecNumber evidence="6">2.6.1.-</ecNumber>
    </recommendedName>
</protein>
<evidence type="ECO:0000256" key="2">
    <source>
        <dbReference type="ARBA" id="ARBA00007441"/>
    </source>
</evidence>
<accession>A0A4V2LPU9</accession>
<dbReference type="EC" id="2.6.1.-" evidence="6"/>
<dbReference type="InterPro" id="IPR050596">
    <property type="entry name" value="AspAT/PAT-like"/>
</dbReference>
<dbReference type="InterPro" id="IPR022518">
    <property type="entry name" value="Aspartate_4-decarboxylase"/>
</dbReference>
<gene>
    <name evidence="9" type="ORF">E0H85_08395</name>
</gene>
<dbReference type="EMBL" id="SJOA01000008">
    <property type="protein sequence ID" value="TCB59365.1"/>
    <property type="molecule type" value="Genomic_DNA"/>
</dbReference>
<dbReference type="GO" id="GO:0008483">
    <property type="term" value="F:transaminase activity"/>
    <property type="evidence" value="ECO:0007669"/>
    <property type="project" value="UniProtKB-KW"/>
</dbReference>
<dbReference type="Proteomes" id="UP000291380">
    <property type="component" value="Unassembled WGS sequence"/>
</dbReference>
<evidence type="ECO:0000256" key="4">
    <source>
        <dbReference type="ARBA" id="ARBA00022679"/>
    </source>
</evidence>
<name>A0A4V2LPU9_9GAMM</name>
<dbReference type="GO" id="GO:0030170">
    <property type="term" value="F:pyridoxal phosphate binding"/>
    <property type="evidence" value="ECO:0007669"/>
    <property type="project" value="InterPro"/>
</dbReference>
<dbReference type="Gene3D" id="3.40.640.10">
    <property type="entry name" value="Type I PLP-dependent aspartate aminotransferase-like (Major domain)"/>
    <property type="match status" value="1"/>
</dbReference>
<reference evidence="9 10" key="1">
    <citation type="submission" date="2019-02" db="EMBL/GenBank/DDBJ databases">
        <title>High diversity of culturable Acinetobacter species in natural soil and water ecosystems.</title>
        <authorList>
            <person name="Radolfova-Krizova L."/>
            <person name="Nemec A."/>
        </authorList>
    </citation>
    <scope>NUCLEOTIDE SEQUENCE [LARGE SCALE GENOMIC DNA]</scope>
    <source>
        <strain evidence="9 10">ANC 4281</strain>
    </source>
</reference>
<dbReference type="Gene3D" id="1.10.20.110">
    <property type="match status" value="1"/>
</dbReference>
<keyword evidence="3 6" id="KW-0032">Aminotransferase</keyword>
<evidence type="ECO:0000313" key="10">
    <source>
        <dbReference type="Proteomes" id="UP000291380"/>
    </source>
</evidence>
<dbReference type="AlphaFoldDB" id="A0A4V2LPU9"/>
<evidence type="ECO:0000256" key="3">
    <source>
        <dbReference type="ARBA" id="ARBA00022576"/>
    </source>
</evidence>
<comment type="similarity">
    <text evidence="2 6">Belongs to the class-I pyridoxal-phosphate-dependent aminotransferase family.</text>
</comment>
<feature type="domain" description="Aminotransferase class I/classII large" evidence="8">
    <location>
        <begin position="177"/>
        <end position="506"/>
    </location>
</feature>
<dbReference type="Gene3D" id="3.90.1150.10">
    <property type="entry name" value="Aspartate Aminotransferase, domain 1"/>
    <property type="match status" value="1"/>
</dbReference>
<dbReference type="InterPro" id="IPR015422">
    <property type="entry name" value="PyrdxlP-dep_Trfase_small"/>
</dbReference>
<evidence type="ECO:0000256" key="7">
    <source>
        <dbReference type="SAM" id="Coils"/>
    </source>
</evidence>
<evidence type="ECO:0000256" key="6">
    <source>
        <dbReference type="RuleBase" id="RU000481"/>
    </source>
</evidence>
<dbReference type="InterPro" id="IPR015424">
    <property type="entry name" value="PyrdxlP-dep_Trfase"/>
</dbReference>
<evidence type="ECO:0000259" key="8">
    <source>
        <dbReference type="Pfam" id="PF00155"/>
    </source>
</evidence>
<dbReference type="NCBIfam" id="TIGR03801">
    <property type="entry name" value="asp_4_decarbox"/>
    <property type="match status" value="1"/>
</dbReference>
<dbReference type="InterPro" id="IPR004838">
    <property type="entry name" value="NHTrfase_class1_PyrdxlP-BS"/>
</dbReference>
<evidence type="ECO:0000256" key="5">
    <source>
        <dbReference type="ARBA" id="ARBA00022898"/>
    </source>
</evidence>
<evidence type="ECO:0000313" key="9">
    <source>
        <dbReference type="EMBL" id="TCB59365.1"/>
    </source>
</evidence>
<dbReference type="CDD" id="cd00609">
    <property type="entry name" value="AAT_like"/>
    <property type="match status" value="1"/>
</dbReference>
<dbReference type="GO" id="GO:0006531">
    <property type="term" value="P:aspartate metabolic process"/>
    <property type="evidence" value="ECO:0007669"/>
    <property type="project" value="UniProtKB-UniRule"/>
</dbReference>
<keyword evidence="9" id="KW-0456">Lyase</keyword>
<keyword evidence="5" id="KW-0663">Pyridoxal phosphate</keyword>
<dbReference type="InterPro" id="IPR015421">
    <property type="entry name" value="PyrdxlP-dep_Trfase_major"/>
</dbReference>
<dbReference type="PROSITE" id="PS00105">
    <property type="entry name" value="AA_TRANSFER_CLASS_1"/>
    <property type="match status" value="1"/>
</dbReference>
<dbReference type="PANTHER" id="PTHR46383:SF1">
    <property type="entry name" value="ASPARTATE AMINOTRANSFERASE"/>
    <property type="match status" value="1"/>
</dbReference>
<dbReference type="RefSeq" id="WP_131271203.1">
    <property type="nucleotide sequence ID" value="NZ_SJOA01000008.1"/>
</dbReference>
<dbReference type="GO" id="GO:0047688">
    <property type="term" value="F:aspartate 4-decarboxylase activity"/>
    <property type="evidence" value="ECO:0007669"/>
    <property type="project" value="UniProtKB-UniRule"/>
</dbReference>
<evidence type="ECO:0000256" key="1">
    <source>
        <dbReference type="ARBA" id="ARBA00001933"/>
    </source>
</evidence>
<dbReference type="Pfam" id="PF00155">
    <property type="entry name" value="Aminotran_1_2"/>
    <property type="match status" value="1"/>
</dbReference>
<proteinExistence type="inferred from homology"/>
<feature type="coiled-coil region" evidence="7">
    <location>
        <begin position="331"/>
        <end position="359"/>
    </location>
</feature>
<dbReference type="PANTHER" id="PTHR46383">
    <property type="entry name" value="ASPARTATE AMINOTRANSFERASE"/>
    <property type="match status" value="1"/>
</dbReference>
<dbReference type="NCBIfam" id="NF006755">
    <property type="entry name" value="PRK09275.1"/>
    <property type="match status" value="1"/>
</dbReference>
<keyword evidence="4 6" id="KW-0808">Transferase</keyword>
<dbReference type="InterPro" id="IPR004839">
    <property type="entry name" value="Aminotransferase_I/II_large"/>
</dbReference>